<reference evidence="9" key="1">
    <citation type="submission" date="2012-08" db="EMBL/GenBank/DDBJ databases">
        <title>Recombinational switching of the Clostridium difficile S-layer and a novel glycosylation gene cluster revealed by large scale whole genome sequencing.</title>
        <authorList>
            <person name="Dingle K.E."/>
            <person name="Didelot X."/>
            <person name="Ansari M.A."/>
            <person name="Eyre D.W."/>
            <person name="Vaughan A."/>
            <person name="Griffiths D."/>
            <person name="Ip C.L.C."/>
            <person name="Batty E.M."/>
            <person name="Bowden R."/>
            <person name="Jolley K.A."/>
            <person name="Hood D.W."/>
            <person name="Fawley W.N."/>
            <person name="Walker A.S."/>
            <person name="Peto T.E."/>
            <person name="Wilcox M.H."/>
            <person name="Crook D.W."/>
        </authorList>
    </citation>
    <scope>NUCLEOTIDE SEQUENCE</scope>
    <source>
        <strain evidence="9">Ox1523</strain>
    </source>
</reference>
<dbReference type="InterPro" id="IPR017473">
    <property type="entry name" value="Undecaprenyl-P_gluc_Ptfrase"/>
</dbReference>
<evidence type="ECO:0000313" key="9">
    <source>
        <dbReference type="EMBL" id="CCK73619.1"/>
    </source>
</evidence>
<organism evidence="9">
    <name type="scientific">Clostridioides difficile</name>
    <name type="common">Peptoclostridium difficile</name>
    <dbReference type="NCBI Taxonomy" id="1496"/>
    <lineage>
        <taxon>Bacteria</taxon>
        <taxon>Bacillati</taxon>
        <taxon>Bacillota</taxon>
        <taxon>Clostridia</taxon>
        <taxon>Peptostreptococcales</taxon>
        <taxon>Peptostreptococcaceae</taxon>
        <taxon>Clostridioides</taxon>
    </lineage>
</organism>
<keyword evidence="6 7" id="KW-0472">Membrane</keyword>
<proteinExistence type="inferred from homology"/>
<evidence type="ECO:0000256" key="6">
    <source>
        <dbReference type="ARBA" id="ARBA00023136"/>
    </source>
</evidence>
<feature type="transmembrane region" description="Helical" evidence="7">
    <location>
        <begin position="42"/>
        <end position="62"/>
    </location>
</feature>
<dbReference type="PANTHER" id="PTHR30576:SF0">
    <property type="entry name" value="UNDECAPRENYL-PHOSPHATE N-ACETYLGALACTOSAMINYL 1-PHOSPHATE TRANSFERASE-RELATED"/>
    <property type="match status" value="1"/>
</dbReference>
<comment type="subcellular location">
    <subcellularLocation>
        <location evidence="1">Membrane</location>
        <topology evidence="1">Multi-pass membrane protein</topology>
    </subcellularLocation>
</comment>
<evidence type="ECO:0000256" key="5">
    <source>
        <dbReference type="ARBA" id="ARBA00022989"/>
    </source>
</evidence>
<dbReference type="Pfam" id="PF13727">
    <property type="entry name" value="CoA_binding_3"/>
    <property type="match status" value="1"/>
</dbReference>
<keyword evidence="5 7" id="KW-1133">Transmembrane helix</keyword>
<dbReference type="InterPro" id="IPR017475">
    <property type="entry name" value="EPS_sugar_tfrase"/>
</dbReference>
<feature type="transmembrane region" description="Helical" evidence="7">
    <location>
        <begin position="83"/>
        <end position="104"/>
    </location>
</feature>
<dbReference type="GO" id="GO:0016780">
    <property type="term" value="F:phosphotransferase activity, for other substituted phosphate groups"/>
    <property type="evidence" value="ECO:0007669"/>
    <property type="project" value="TreeGrafter"/>
</dbReference>
<reference evidence="9" key="2">
    <citation type="submission" date="2012-08" db="EMBL/GenBank/DDBJ databases">
        <authorList>
            <person name="Batty E."/>
        </authorList>
    </citation>
    <scope>NUCLEOTIDE SEQUENCE</scope>
    <source>
        <strain evidence="9">Ox1523</strain>
    </source>
</reference>
<dbReference type="EMBL" id="HE980331">
    <property type="protein sequence ID" value="CCK73619.1"/>
    <property type="molecule type" value="Genomic_DNA"/>
</dbReference>
<keyword evidence="3 9" id="KW-0808">Transferase</keyword>
<dbReference type="Pfam" id="PF02397">
    <property type="entry name" value="Bac_transf"/>
    <property type="match status" value="1"/>
</dbReference>
<evidence type="ECO:0000256" key="3">
    <source>
        <dbReference type="ARBA" id="ARBA00022679"/>
    </source>
</evidence>
<dbReference type="NCBIfam" id="TIGR03023">
    <property type="entry name" value="WcaJ_sugtrans"/>
    <property type="match status" value="1"/>
</dbReference>
<comment type="similarity">
    <text evidence="2">Belongs to the bacterial sugar transferase family.</text>
</comment>
<dbReference type="NCBIfam" id="TIGR03025">
    <property type="entry name" value="EPS_sugtrans"/>
    <property type="match status" value="1"/>
</dbReference>
<sequence>MIKENQKLLNNIQMIIDLIIILSSFILAYYTKFNLLAGVNSIGVYGYIITAICSVVMYFILYNILDLYSAKRTSNLYKEIKEIINANIIGALILTLILFIIKLINYSRIVLMLFVMYNVILTSLSRVVLRSILRKYRSKGFNQKHCLVVGATETGKKLIGKIKKNKQWGYNIIGCLDDDLYHLDRFEEILILGTIDEIETILEKTHVDIVFITIDSEKFYKFGEIIKQCEKAGVKTNIVPYYYNYVPSKPYMDDLDGFPIIDTRHVPLDNYFNNACKRLFDIIFSIIGIIITLPIMLFSILMIKLTSSGKIIYKQTRVGLNRKNFDMYKFRSMKTQKEEEEITKWTTKNDSRKTKWGSIMRKTSIDELPQFFNVIKGDMSIVGPRPERPYFVDKFKYEIPRYMIKHQVRPGITGWAQVNGYRGDTSIEKRIEYDLYYIENWTFLFDVKIVFFTIFKGILNKNAY</sequence>
<evidence type="ECO:0000256" key="1">
    <source>
        <dbReference type="ARBA" id="ARBA00004141"/>
    </source>
</evidence>
<feature type="transmembrane region" description="Helical" evidence="7">
    <location>
        <begin position="282"/>
        <end position="303"/>
    </location>
</feature>
<keyword evidence="4 7" id="KW-0812">Transmembrane</keyword>
<evidence type="ECO:0000256" key="2">
    <source>
        <dbReference type="ARBA" id="ARBA00006464"/>
    </source>
</evidence>
<name>J7RES5_CLODI</name>
<evidence type="ECO:0000259" key="8">
    <source>
        <dbReference type="Pfam" id="PF02397"/>
    </source>
</evidence>
<feature type="domain" description="Bacterial sugar transferase" evidence="8">
    <location>
        <begin position="277"/>
        <end position="456"/>
    </location>
</feature>
<dbReference type="RefSeq" id="WP_021394175.1">
    <property type="nucleotide sequence ID" value="NZ_BIQV01000002.1"/>
</dbReference>
<dbReference type="InterPro" id="IPR003362">
    <property type="entry name" value="Bact_transf"/>
</dbReference>
<accession>J7RES5</accession>
<gene>
    <name evidence="9" type="primary">ORF2</name>
</gene>
<evidence type="ECO:0000256" key="7">
    <source>
        <dbReference type="SAM" id="Phobius"/>
    </source>
</evidence>
<dbReference type="PANTHER" id="PTHR30576">
    <property type="entry name" value="COLANIC BIOSYNTHESIS UDP-GLUCOSE LIPID CARRIER TRANSFERASE"/>
    <property type="match status" value="1"/>
</dbReference>
<evidence type="ECO:0000256" key="4">
    <source>
        <dbReference type="ARBA" id="ARBA00022692"/>
    </source>
</evidence>
<dbReference type="Gene3D" id="3.40.50.720">
    <property type="entry name" value="NAD(P)-binding Rossmann-like Domain"/>
    <property type="match status" value="1"/>
</dbReference>
<protein>
    <submittedName>
        <fullName evidence="9">Putative undecaprenyl-phosphate glucose phosphotransferase</fullName>
    </submittedName>
</protein>
<feature type="transmembrane region" description="Helical" evidence="7">
    <location>
        <begin position="12"/>
        <end position="30"/>
    </location>
</feature>
<feature type="transmembrane region" description="Helical" evidence="7">
    <location>
        <begin position="110"/>
        <end position="129"/>
    </location>
</feature>
<dbReference type="AlphaFoldDB" id="J7RES5"/>
<dbReference type="GO" id="GO:0016020">
    <property type="term" value="C:membrane"/>
    <property type="evidence" value="ECO:0007669"/>
    <property type="project" value="UniProtKB-SubCell"/>
</dbReference>